<reference evidence="1" key="1">
    <citation type="submission" date="2020-08" db="EMBL/GenBank/DDBJ databases">
        <title>Multicomponent nature underlies the extraordinary mechanical properties of spider dragline silk.</title>
        <authorList>
            <person name="Kono N."/>
            <person name="Nakamura H."/>
            <person name="Mori M."/>
            <person name="Yoshida Y."/>
            <person name="Ohtoshi R."/>
            <person name="Malay A.D."/>
            <person name="Moran D.A.P."/>
            <person name="Tomita M."/>
            <person name="Numata K."/>
            <person name="Arakawa K."/>
        </authorList>
    </citation>
    <scope>NUCLEOTIDE SEQUENCE</scope>
</reference>
<evidence type="ECO:0000313" key="2">
    <source>
        <dbReference type="Proteomes" id="UP000886998"/>
    </source>
</evidence>
<name>A0A8X6XP87_9ARAC</name>
<organism evidence="1 2">
    <name type="scientific">Trichonephila inaurata madagascariensis</name>
    <dbReference type="NCBI Taxonomy" id="2747483"/>
    <lineage>
        <taxon>Eukaryota</taxon>
        <taxon>Metazoa</taxon>
        <taxon>Ecdysozoa</taxon>
        <taxon>Arthropoda</taxon>
        <taxon>Chelicerata</taxon>
        <taxon>Arachnida</taxon>
        <taxon>Araneae</taxon>
        <taxon>Araneomorphae</taxon>
        <taxon>Entelegynae</taxon>
        <taxon>Araneoidea</taxon>
        <taxon>Nephilidae</taxon>
        <taxon>Trichonephila</taxon>
        <taxon>Trichonephila inaurata</taxon>
    </lineage>
</organism>
<keyword evidence="2" id="KW-1185">Reference proteome</keyword>
<gene>
    <name evidence="1" type="ORF">TNIN_474461</name>
</gene>
<sequence>MILKAAATNFRKLNTNCEKLRSMWIQQGLVRNDNGQLKMLDLNWNTANDEFLLKSEDENLVAIQNGNALLQENEDAVDMEIEVGKQKDSKGSSTPEDSPDQETIAQMKLVESTEEAAGHASNNENSITVIVAYILSTENTSESPSVESSDGMSTYSAEEAKKTFCLIELSFCHGMQLDDLEIKEAQDAWLED</sequence>
<protein>
    <submittedName>
        <fullName evidence="1">Uncharacterized protein</fullName>
    </submittedName>
</protein>
<proteinExistence type="predicted"/>
<dbReference type="Proteomes" id="UP000886998">
    <property type="component" value="Unassembled WGS sequence"/>
</dbReference>
<evidence type="ECO:0000313" key="1">
    <source>
        <dbReference type="EMBL" id="GFY56781.1"/>
    </source>
</evidence>
<dbReference type="AlphaFoldDB" id="A0A8X6XP87"/>
<comment type="caution">
    <text evidence="1">The sequence shown here is derived from an EMBL/GenBank/DDBJ whole genome shotgun (WGS) entry which is preliminary data.</text>
</comment>
<dbReference type="EMBL" id="BMAV01011150">
    <property type="protein sequence ID" value="GFY56781.1"/>
    <property type="molecule type" value="Genomic_DNA"/>
</dbReference>
<accession>A0A8X6XP87</accession>